<comment type="caution">
    <text evidence="2">The sequence shown here is derived from an EMBL/GenBank/DDBJ whole genome shotgun (WGS) entry which is preliminary data.</text>
</comment>
<accession>A0A919MIY2</accession>
<protein>
    <submittedName>
        <fullName evidence="2">Uncharacterized protein</fullName>
    </submittedName>
</protein>
<evidence type="ECO:0000256" key="1">
    <source>
        <dbReference type="SAM" id="SignalP"/>
    </source>
</evidence>
<evidence type="ECO:0000313" key="3">
    <source>
        <dbReference type="Proteomes" id="UP000647172"/>
    </source>
</evidence>
<evidence type="ECO:0000313" key="2">
    <source>
        <dbReference type="EMBL" id="GIE46896.1"/>
    </source>
</evidence>
<dbReference type="AlphaFoldDB" id="A0A919MIY2"/>
<feature type="signal peptide" evidence="1">
    <location>
        <begin position="1"/>
        <end position="29"/>
    </location>
</feature>
<dbReference type="InterPro" id="IPR008999">
    <property type="entry name" value="Actin-crosslinking"/>
</dbReference>
<proteinExistence type="predicted"/>
<name>A0A919MIY2_9ACTN</name>
<dbReference type="CDD" id="cd00257">
    <property type="entry name" value="beta-trefoil_FSCN-like"/>
    <property type="match status" value="1"/>
</dbReference>
<sequence length="186" mass="20486">MSIPNGMRSAFGALLVIAALFVAPNAASAAPGLAADTHCNYSDPIAIKSARNGKYVTTERDYSGNNAGMLRARADAVGPWETYYLCYQDDWGPDEFAFLAAANNKFVSAEFDYSGTGKGMLRARADEPGVWERFNWIYGLPSSQLQSTWTGQYVSTELDYTGTKYGMLRARSGSADIWEQFLILWQ</sequence>
<gene>
    <name evidence="2" type="ORF">Ani05nite_04300</name>
</gene>
<keyword evidence="1" id="KW-0732">Signal</keyword>
<keyword evidence="3" id="KW-1185">Reference proteome</keyword>
<reference evidence="2" key="1">
    <citation type="submission" date="2021-01" db="EMBL/GenBank/DDBJ databases">
        <title>Whole genome shotgun sequence of Actinoplanes nipponensis NBRC 14063.</title>
        <authorList>
            <person name="Komaki H."/>
            <person name="Tamura T."/>
        </authorList>
    </citation>
    <scope>NUCLEOTIDE SEQUENCE</scope>
    <source>
        <strain evidence="2">NBRC 14063</strain>
    </source>
</reference>
<feature type="chain" id="PRO_5037977398" evidence="1">
    <location>
        <begin position="30"/>
        <end position="186"/>
    </location>
</feature>
<dbReference type="EMBL" id="BOMQ01000008">
    <property type="protein sequence ID" value="GIE46896.1"/>
    <property type="molecule type" value="Genomic_DNA"/>
</dbReference>
<dbReference type="SUPFAM" id="SSF50405">
    <property type="entry name" value="Actin-crosslinking proteins"/>
    <property type="match status" value="1"/>
</dbReference>
<organism evidence="2 3">
    <name type="scientific">Actinoplanes nipponensis</name>
    <dbReference type="NCBI Taxonomy" id="135950"/>
    <lineage>
        <taxon>Bacteria</taxon>
        <taxon>Bacillati</taxon>
        <taxon>Actinomycetota</taxon>
        <taxon>Actinomycetes</taxon>
        <taxon>Micromonosporales</taxon>
        <taxon>Micromonosporaceae</taxon>
        <taxon>Actinoplanes</taxon>
    </lineage>
</organism>
<dbReference type="Proteomes" id="UP000647172">
    <property type="component" value="Unassembled WGS sequence"/>
</dbReference>
<dbReference type="Gene3D" id="2.80.10.50">
    <property type="match status" value="1"/>
</dbReference>